<reference evidence="2" key="1">
    <citation type="submission" date="2016-11" db="UniProtKB">
        <authorList>
            <consortium name="WormBaseParasite"/>
        </authorList>
    </citation>
    <scope>IDENTIFICATION</scope>
    <source>
        <strain evidence="2">KR3021</strain>
    </source>
</reference>
<accession>A0AC35TZ66</accession>
<organism evidence="1 2">
    <name type="scientific">Rhabditophanes sp. KR3021</name>
    <dbReference type="NCBI Taxonomy" id="114890"/>
    <lineage>
        <taxon>Eukaryota</taxon>
        <taxon>Metazoa</taxon>
        <taxon>Ecdysozoa</taxon>
        <taxon>Nematoda</taxon>
        <taxon>Chromadorea</taxon>
        <taxon>Rhabditida</taxon>
        <taxon>Tylenchina</taxon>
        <taxon>Panagrolaimomorpha</taxon>
        <taxon>Strongyloidoidea</taxon>
        <taxon>Alloionematidae</taxon>
        <taxon>Rhabditophanes</taxon>
    </lineage>
</organism>
<proteinExistence type="predicted"/>
<protein>
    <submittedName>
        <fullName evidence="2">Gliding motility-associated C-terminal domain-containing protein</fullName>
    </submittedName>
</protein>
<name>A0AC35TZ66_9BILA</name>
<dbReference type="Proteomes" id="UP000095286">
    <property type="component" value="Unplaced"/>
</dbReference>
<evidence type="ECO:0000313" key="1">
    <source>
        <dbReference type="Proteomes" id="UP000095286"/>
    </source>
</evidence>
<evidence type="ECO:0000313" key="2">
    <source>
        <dbReference type="WBParaSite" id="RSKR_0000541400.1"/>
    </source>
</evidence>
<dbReference type="WBParaSite" id="RSKR_0000541400.1">
    <property type="protein sequence ID" value="RSKR_0000541400.1"/>
    <property type="gene ID" value="RSKR_0000541400"/>
</dbReference>
<sequence length="518" mass="55768">MGDQVVSITTGVGSLTLDCQDLIFNNYNDAQNSLYTVSDPRIKIVASTEIKVLVQVIIGNGNGKTIGDIYMVYPTDLVAYTRPTNFVGKQYTVKLPKATDGTPALISLMAFDNGLPITGYIAKYVDGNEVSRETFNLQTALGSDQAIYADGSSNRDVSYRIFANADFVVVAAVPCVDLSFASGNAPSGSTSSCDYAALTPLPILNYDCRSVIDRPIGGDLKGISTAFTNIIFELPFAVACSKNLLVSNYITDEGRLYDKVSVAMGKSIRLDPKKTDVFACESDFTQIKVVQDQRLKITSNFPIKVLIQVIIGNGNGQTIGDMYLAYPVKLIGNQYTVKLPKAVDGTPTLISFSALDYGQAITASITKYVNGKQISVDYFNLNPTIGSNQAIYVGDSSNQEISYNILSSGAFVVTASVPCVDTNYISGQGLFQRTDGCDYAAFTPLAIQNYDCSSLLNGNGDIKGISSDTTTIIYELPNTVVCNENLLVHNYKSDGTTSYDRVSVKMGKSISQTFDTTA</sequence>